<keyword evidence="1" id="KW-0472">Membrane</keyword>
<dbReference type="EMBL" id="UINC01075810">
    <property type="protein sequence ID" value="SVC14356.1"/>
    <property type="molecule type" value="Genomic_DNA"/>
</dbReference>
<protein>
    <submittedName>
        <fullName evidence="2">Uncharacterized protein</fullName>
    </submittedName>
</protein>
<evidence type="ECO:0000256" key="1">
    <source>
        <dbReference type="SAM" id="Phobius"/>
    </source>
</evidence>
<keyword evidence="1" id="KW-0812">Transmembrane</keyword>
<gene>
    <name evidence="2" type="ORF">METZ01_LOCUS267210</name>
</gene>
<dbReference type="AlphaFoldDB" id="A0A382JRJ4"/>
<reference evidence="2" key="1">
    <citation type="submission" date="2018-05" db="EMBL/GenBank/DDBJ databases">
        <authorList>
            <person name="Lanie J.A."/>
            <person name="Ng W.-L."/>
            <person name="Kazmierczak K.M."/>
            <person name="Andrzejewski T.M."/>
            <person name="Davidsen T.M."/>
            <person name="Wayne K.J."/>
            <person name="Tettelin H."/>
            <person name="Glass J.I."/>
            <person name="Rusch D."/>
            <person name="Podicherti R."/>
            <person name="Tsui H.-C.T."/>
            <person name="Winkler M.E."/>
        </authorList>
    </citation>
    <scope>NUCLEOTIDE SEQUENCE</scope>
</reference>
<sequence length="106" mass="12243">MKKLSETSTKLNTLSENIGRLLVGQDLHKTNDNEVRDELKILHTRIGELHDKMTVMIDKTEAKIDTDINILFRKVESLEKWRWIVIGVATAFTFFLVHVVPKILSN</sequence>
<evidence type="ECO:0000313" key="2">
    <source>
        <dbReference type="EMBL" id="SVC14356.1"/>
    </source>
</evidence>
<accession>A0A382JRJ4</accession>
<keyword evidence="1" id="KW-1133">Transmembrane helix</keyword>
<proteinExistence type="predicted"/>
<feature type="transmembrane region" description="Helical" evidence="1">
    <location>
        <begin position="81"/>
        <end position="100"/>
    </location>
</feature>
<name>A0A382JRJ4_9ZZZZ</name>
<organism evidence="2">
    <name type="scientific">marine metagenome</name>
    <dbReference type="NCBI Taxonomy" id="408172"/>
    <lineage>
        <taxon>unclassified sequences</taxon>
        <taxon>metagenomes</taxon>
        <taxon>ecological metagenomes</taxon>
    </lineage>
</organism>